<feature type="chain" id="PRO_5045450552" description="Secreted protein" evidence="2">
    <location>
        <begin position="21"/>
        <end position="299"/>
    </location>
</feature>
<feature type="region of interest" description="Disordered" evidence="1">
    <location>
        <begin position="39"/>
        <end position="97"/>
    </location>
</feature>
<keyword evidence="2" id="KW-0732">Signal</keyword>
<keyword evidence="4" id="KW-1185">Reference proteome</keyword>
<evidence type="ECO:0000256" key="1">
    <source>
        <dbReference type="SAM" id="MobiDB-lite"/>
    </source>
</evidence>
<dbReference type="Proteomes" id="UP001265259">
    <property type="component" value="Unassembled WGS sequence"/>
</dbReference>
<evidence type="ECO:0000313" key="4">
    <source>
        <dbReference type="Proteomes" id="UP001265259"/>
    </source>
</evidence>
<comment type="caution">
    <text evidence="3">The sequence shown here is derived from an EMBL/GenBank/DDBJ whole genome shotgun (WGS) entry which is preliminary data.</text>
</comment>
<gene>
    <name evidence="3" type="ORF">RM543_07645</name>
</gene>
<sequence>MRRTALLVLVAALPAAPALAQSSLSDEALVGQIERALEGSGATSGAPAQSEPSAPIRGSDVITPPSGTITSRPLGTIDNAAASRSSSTDRLPPEYTGDWRIEGGRCDQPGDVRSITASSIESGGTACSIASVSDRVTSVSATGTCPPASAVEVEQTRSFDLRLSGRDGLSITDEGQSERLLRCGAAPSGGGGGLAAPAPQPQGPTLAREWADDYPGSYAVGGACETSGFVVSISPETVRVAETVCDVADLSRSGSGIVASLGQCVADGLGADDRTRFFEMRDGTLIYEDGYGSWALSRC</sequence>
<feature type="signal peptide" evidence="2">
    <location>
        <begin position="1"/>
        <end position="20"/>
    </location>
</feature>
<evidence type="ECO:0008006" key="5">
    <source>
        <dbReference type="Google" id="ProtNLM"/>
    </source>
</evidence>
<evidence type="ECO:0000256" key="2">
    <source>
        <dbReference type="SAM" id="SignalP"/>
    </source>
</evidence>
<dbReference type="EMBL" id="JAVRHL010000002">
    <property type="protein sequence ID" value="MDT0682553.1"/>
    <property type="molecule type" value="Genomic_DNA"/>
</dbReference>
<dbReference type="RefSeq" id="WP_311690298.1">
    <property type="nucleotide sequence ID" value="NZ_JAVRHL010000002.1"/>
</dbReference>
<reference evidence="3 4" key="1">
    <citation type="submission" date="2023-09" db="EMBL/GenBank/DDBJ databases">
        <authorList>
            <person name="Rey-Velasco X."/>
        </authorList>
    </citation>
    <scope>NUCLEOTIDE SEQUENCE [LARGE SCALE GENOMIC DNA]</scope>
    <source>
        <strain evidence="3 4">F158</strain>
    </source>
</reference>
<proteinExistence type="predicted"/>
<organism evidence="3 4">
    <name type="scientific">Tropicimonas omnivorans</name>
    <dbReference type="NCBI Taxonomy" id="3075590"/>
    <lineage>
        <taxon>Bacteria</taxon>
        <taxon>Pseudomonadati</taxon>
        <taxon>Pseudomonadota</taxon>
        <taxon>Alphaproteobacteria</taxon>
        <taxon>Rhodobacterales</taxon>
        <taxon>Roseobacteraceae</taxon>
        <taxon>Tropicimonas</taxon>
    </lineage>
</organism>
<feature type="compositionally biased region" description="Polar residues" evidence="1">
    <location>
        <begin position="41"/>
        <end position="52"/>
    </location>
</feature>
<protein>
    <recommendedName>
        <fullName evidence="5">Secreted protein</fullName>
    </recommendedName>
</protein>
<name>A0ABU3DFQ3_9RHOB</name>
<accession>A0ABU3DFQ3</accession>
<evidence type="ECO:0000313" key="3">
    <source>
        <dbReference type="EMBL" id="MDT0682553.1"/>
    </source>
</evidence>